<dbReference type="EMBL" id="BNJQ01000023">
    <property type="protein sequence ID" value="GHP09099.1"/>
    <property type="molecule type" value="Genomic_DNA"/>
</dbReference>
<comment type="caution">
    <text evidence="2">The sequence shown here is derived from an EMBL/GenBank/DDBJ whole genome shotgun (WGS) entry which is preliminary data.</text>
</comment>
<dbReference type="Proteomes" id="UP000660262">
    <property type="component" value="Unassembled WGS sequence"/>
</dbReference>
<dbReference type="OrthoDB" id="76265at2759"/>
<name>A0A830HW43_9CHLO</name>
<evidence type="ECO:0000313" key="3">
    <source>
        <dbReference type="Proteomes" id="UP000660262"/>
    </source>
</evidence>
<organism evidence="2 3">
    <name type="scientific">Pycnococcus provasolii</name>
    <dbReference type="NCBI Taxonomy" id="41880"/>
    <lineage>
        <taxon>Eukaryota</taxon>
        <taxon>Viridiplantae</taxon>
        <taxon>Chlorophyta</taxon>
        <taxon>Pseudoscourfieldiophyceae</taxon>
        <taxon>Pseudoscourfieldiales</taxon>
        <taxon>Pycnococcaceae</taxon>
        <taxon>Pycnococcus</taxon>
    </lineage>
</organism>
<feature type="compositionally biased region" description="Pro residues" evidence="1">
    <location>
        <begin position="241"/>
        <end position="261"/>
    </location>
</feature>
<evidence type="ECO:0000256" key="1">
    <source>
        <dbReference type="SAM" id="MobiDB-lite"/>
    </source>
</evidence>
<reference evidence="2" key="1">
    <citation type="submission" date="2020-10" db="EMBL/GenBank/DDBJ databases">
        <title>Unveiling of a novel bifunctional photoreceptor, Dualchrome1, isolated from a cosmopolitan green alga.</title>
        <authorList>
            <person name="Suzuki S."/>
            <person name="Kawachi M."/>
        </authorList>
    </citation>
    <scope>NUCLEOTIDE SEQUENCE</scope>
    <source>
        <strain evidence="2">NIES 2893</strain>
    </source>
</reference>
<sequence>MSSFSRPMEQKNFKRFLFPLTLRGQGVSSSASPQDSQNQSPLEDLSLFLVEGSELVIEGLSGDATASSSSSSCLNVSSSSLSEPKSKSASRVSLPLPACCLPVVDVAQIIVKYSSKKKMIKIDVPIVNDSAHEHEEHLEEAAVHSPPLHEPQIRAEEEVEKEKNQNIDIDSSQTSLEQGIAALLSADAPEHIRAMLDDAQARGLDRVKVARDLARRALNHAAAAHGSDEHHTIAAESAAPAPAPPAPPAPPAADRPAPPPDDSAIVTHACMLPPRVTSLQSLKSSGKQKGKDAKPLRQMALVTAQQLKETNVAVVDGFLSAEQVSRVRREIAQLEGQYESGEIWVGKNSDAGAQISVASVRGDRVLWVDKEALARGPFHALRRLFATSTSSSFQSCRSACRRSFAT</sequence>
<feature type="region of interest" description="Disordered" evidence="1">
    <location>
        <begin position="220"/>
        <end position="265"/>
    </location>
</feature>
<evidence type="ECO:0000313" key="2">
    <source>
        <dbReference type="EMBL" id="GHP09099.1"/>
    </source>
</evidence>
<proteinExistence type="predicted"/>
<dbReference type="AlphaFoldDB" id="A0A830HW43"/>
<accession>A0A830HW43</accession>
<gene>
    <name evidence="2" type="ORF">PPROV_000783600</name>
</gene>
<keyword evidence="3" id="KW-1185">Reference proteome</keyword>
<protein>
    <submittedName>
        <fullName evidence="2">Uncharacterized protein</fullName>
    </submittedName>
</protein>
<dbReference type="Gene3D" id="2.60.120.620">
    <property type="entry name" value="q2cbj1_9rhob like domain"/>
    <property type="match status" value="1"/>
</dbReference>
<feature type="region of interest" description="Disordered" evidence="1">
    <location>
        <begin position="63"/>
        <end position="87"/>
    </location>
</feature>